<accession>A0A8S5TLH4</accession>
<protein>
    <submittedName>
        <fullName evidence="1">Uncharacterized protein</fullName>
    </submittedName>
</protein>
<name>A0A8S5TLH4_9CAUD</name>
<dbReference type="EMBL" id="BK032852">
    <property type="protein sequence ID" value="DAF64174.1"/>
    <property type="molecule type" value="Genomic_DNA"/>
</dbReference>
<organism evidence="1">
    <name type="scientific">Caudovirales sp. ctBpc6</name>
    <dbReference type="NCBI Taxonomy" id="2827631"/>
    <lineage>
        <taxon>Viruses</taxon>
        <taxon>Duplodnaviria</taxon>
        <taxon>Heunggongvirae</taxon>
        <taxon>Uroviricota</taxon>
        <taxon>Caudoviricetes</taxon>
    </lineage>
</organism>
<proteinExistence type="predicted"/>
<sequence>MFIFHSLGTEIVKILTNIQVELGIRETRLTFLFSERTYFSIFQTFNLINIL</sequence>
<evidence type="ECO:0000313" key="1">
    <source>
        <dbReference type="EMBL" id="DAF64174.1"/>
    </source>
</evidence>
<reference evidence="1" key="1">
    <citation type="journal article" date="2021" name="Proc. Natl. Acad. Sci. U.S.A.">
        <title>A Catalog of Tens of Thousands of Viruses from Human Metagenomes Reveals Hidden Associations with Chronic Diseases.</title>
        <authorList>
            <person name="Tisza M.J."/>
            <person name="Buck C.B."/>
        </authorList>
    </citation>
    <scope>NUCLEOTIDE SEQUENCE</scope>
    <source>
        <strain evidence="1">CtBpc6</strain>
    </source>
</reference>